<keyword evidence="5" id="KW-1185">Reference proteome</keyword>
<feature type="region of interest" description="Disordered" evidence="1">
    <location>
        <begin position="139"/>
        <end position="168"/>
    </location>
</feature>
<dbReference type="InterPro" id="IPR043724">
    <property type="entry name" value="DUF5666"/>
</dbReference>
<evidence type="ECO:0000259" key="3">
    <source>
        <dbReference type="Pfam" id="PF18914"/>
    </source>
</evidence>
<gene>
    <name evidence="4" type="ORF">GCM10009754_84950</name>
</gene>
<keyword evidence="2" id="KW-1133">Transmembrane helix</keyword>
<sequence>MSEEVTAEVTKEMLLTTPVGDEDLAAEMKRAGTPVGKPTLVLVAALLIAVSFGAGAWTHAATSGQSPARTQQAGGQPQGGLGRQGAGRGGTVGTVGTVARIDGGTVYVKTLQGNEVVVSTTDSTKVGLSKPGALADLAPGSSVTVQGTPGADGKVAAQSITQQPARGN</sequence>
<dbReference type="RefSeq" id="WP_344431733.1">
    <property type="nucleotide sequence ID" value="NZ_BAAANN010000067.1"/>
</dbReference>
<accession>A0ABN2SUN3</accession>
<proteinExistence type="predicted"/>
<name>A0ABN2SUN3_9PSEU</name>
<feature type="compositionally biased region" description="Polar residues" evidence="1">
    <location>
        <begin position="158"/>
        <end position="168"/>
    </location>
</feature>
<reference evidence="4 5" key="1">
    <citation type="journal article" date="2019" name="Int. J. Syst. Evol. Microbiol.">
        <title>The Global Catalogue of Microorganisms (GCM) 10K type strain sequencing project: providing services to taxonomists for standard genome sequencing and annotation.</title>
        <authorList>
            <consortium name="The Broad Institute Genomics Platform"/>
            <consortium name="The Broad Institute Genome Sequencing Center for Infectious Disease"/>
            <person name="Wu L."/>
            <person name="Ma J."/>
        </authorList>
    </citation>
    <scope>NUCLEOTIDE SEQUENCE [LARGE SCALE GENOMIC DNA]</scope>
    <source>
        <strain evidence="4 5">JCM 14545</strain>
    </source>
</reference>
<dbReference type="Proteomes" id="UP001501116">
    <property type="component" value="Unassembled WGS sequence"/>
</dbReference>
<evidence type="ECO:0000313" key="5">
    <source>
        <dbReference type="Proteomes" id="UP001501116"/>
    </source>
</evidence>
<comment type="caution">
    <text evidence="4">The sequence shown here is derived from an EMBL/GenBank/DDBJ whole genome shotgun (WGS) entry which is preliminary data.</text>
</comment>
<keyword evidence="2" id="KW-0472">Membrane</keyword>
<dbReference type="EMBL" id="BAAANN010000067">
    <property type="protein sequence ID" value="GAA1992858.1"/>
    <property type="molecule type" value="Genomic_DNA"/>
</dbReference>
<feature type="region of interest" description="Disordered" evidence="1">
    <location>
        <begin position="63"/>
        <end position="94"/>
    </location>
</feature>
<feature type="compositionally biased region" description="Gly residues" evidence="1">
    <location>
        <begin position="76"/>
        <end position="93"/>
    </location>
</feature>
<feature type="domain" description="DUF5666" evidence="3">
    <location>
        <begin position="96"/>
        <end position="160"/>
    </location>
</feature>
<dbReference type="Pfam" id="PF18914">
    <property type="entry name" value="DUF5666"/>
    <property type="match status" value="1"/>
</dbReference>
<keyword evidence="2" id="KW-0812">Transmembrane</keyword>
<organism evidence="4 5">
    <name type="scientific">Amycolatopsis minnesotensis</name>
    <dbReference type="NCBI Taxonomy" id="337894"/>
    <lineage>
        <taxon>Bacteria</taxon>
        <taxon>Bacillati</taxon>
        <taxon>Actinomycetota</taxon>
        <taxon>Actinomycetes</taxon>
        <taxon>Pseudonocardiales</taxon>
        <taxon>Pseudonocardiaceae</taxon>
        <taxon>Amycolatopsis</taxon>
    </lineage>
</organism>
<evidence type="ECO:0000256" key="2">
    <source>
        <dbReference type="SAM" id="Phobius"/>
    </source>
</evidence>
<evidence type="ECO:0000313" key="4">
    <source>
        <dbReference type="EMBL" id="GAA1992858.1"/>
    </source>
</evidence>
<evidence type="ECO:0000256" key="1">
    <source>
        <dbReference type="SAM" id="MobiDB-lite"/>
    </source>
</evidence>
<protein>
    <recommendedName>
        <fullName evidence="3">DUF5666 domain-containing protein</fullName>
    </recommendedName>
</protein>
<feature type="transmembrane region" description="Helical" evidence="2">
    <location>
        <begin position="39"/>
        <end position="57"/>
    </location>
</feature>